<comment type="subcellular location">
    <subcellularLocation>
        <location evidence="1">Membrane</location>
        <topology evidence="1">Multi-pass membrane protein</topology>
    </subcellularLocation>
</comment>
<keyword evidence="4 6" id="KW-1133">Transmembrane helix</keyword>
<accession>A0AAE0WAQ0</accession>
<protein>
    <recommendedName>
        <fullName evidence="9">Transmembrane protein 120A</fullName>
    </recommendedName>
</protein>
<comment type="caution">
    <text evidence="7">The sequence shown here is derived from an EMBL/GenBank/DDBJ whole genome shotgun (WGS) entry which is preliminary data.</text>
</comment>
<feature type="transmembrane region" description="Helical" evidence="6">
    <location>
        <begin position="154"/>
        <end position="177"/>
    </location>
</feature>
<evidence type="ECO:0000256" key="1">
    <source>
        <dbReference type="ARBA" id="ARBA00004141"/>
    </source>
</evidence>
<gene>
    <name evidence="7" type="ORF">CHS0354_041446</name>
</gene>
<evidence type="ECO:0000256" key="2">
    <source>
        <dbReference type="ARBA" id="ARBA00009700"/>
    </source>
</evidence>
<name>A0AAE0WAQ0_9BIVA</name>
<keyword evidence="3 6" id="KW-0812">Transmembrane</keyword>
<feature type="transmembrane region" description="Helical" evidence="6">
    <location>
        <begin position="183"/>
        <end position="202"/>
    </location>
</feature>
<evidence type="ECO:0000313" key="7">
    <source>
        <dbReference type="EMBL" id="KAK3606495.1"/>
    </source>
</evidence>
<dbReference type="GO" id="GO:0016020">
    <property type="term" value="C:membrane"/>
    <property type="evidence" value="ECO:0007669"/>
    <property type="project" value="UniProtKB-SubCell"/>
</dbReference>
<comment type="similarity">
    <text evidence="2">Belongs to the TMEM120 family.</text>
</comment>
<dbReference type="EMBL" id="JAEAOA010002346">
    <property type="protein sequence ID" value="KAK3606495.1"/>
    <property type="molecule type" value="Genomic_DNA"/>
</dbReference>
<reference evidence="7" key="1">
    <citation type="journal article" date="2021" name="Genome Biol. Evol.">
        <title>A High-Quality Reference Genome for a Parasitic Bivalve with Doubly Uniparental Inheritance (Bivalvia: Unionida).</title>
        <authorList>
            <person name="Smith C.H."/>
        </authorList>
    </citation>
    <scope>NUCLEOTIDE SEQUENCE</scope>
    <source>
        <strain evidence="7">CHS0354</strain>
    </source>
</reference>
<evidence type="ECO:0000256" key="6">
    <source>
        <dbReference type="SAM" id="Phobius"/>
    </source>
</evidence>
<feature type="transmembrane region" description="Helical" evidence="6">
    <location>
        <begin position="326"/>
        <end position="350"/>
    </location>
</feature>
<keyword evidence="8" id="KW-1185">Reference proteome</keyword>
<sequence>MESPRPSSANHAVKLFLPTDSVQSNELKSCFEDWNELEQEFMELEGDHDQYIKKLEEMKNLQKKCMGGIAHHRYRTKKIMESMKKSEKGLSENDKKLLAELQQKMLNRKNTFREMEEFLPHKNGLYLRIILGQVNVSLLSKEDRFIYKKEYENFKLTVSSVVLALSFFLLIVTGYIETRWLDAVLHFLLVWYYCTLTIRENILVVNGSRIKGWWVYHHFISTVCAGISLIWPDSWSYQSFRLQYGYYSLYLALVQALQYYYQKGCLYRLRTLGERHDMDITVEGFMSWMWKGLAFILPFLFFGYIFQLYNAYVLYHLSTDPRCKEWQVFILCCIHLILFLGNMTTSLRVIHQKMKTDRLKLKQYKRKYRFQGTMDTKPKTL</sequence>
<dbReference type="PANTHER" id="PTHR21433:SF0">
    <property type="entry name" value="TRANSMEMBRANE PROTEIN 120 HOMOLOG"/>
    <property type="match status" value="1"/>
</dbReference>
<evidence type="ECO:0008006" key="9">
    <source>
        <dbReference type="Google" id="ProtNLM"/>
    </source>
</evidence>
<evidence type="ECO:0000313" key="8">
    <source>
        <dbReference type="Proteomes" id="UP001195483"/>
    </source>
</evidence>
<evidence type="ECO:0000256" key="3">
    <source>
        <dbReference type="ARBA" id="ARBA00022692"/>
    </source>
</evidence>
<dbReference type="InterPro" id="IPR012926">
    <property type="entry name" value="TMEM120A/B"/>
</dbReference>
<dbReference type="Proteomes" id="UP001195483">
    <property type="component" value="Unassembled WGS sequence"/>
</dbReference>
<dbReference type="AlphaFoldDB" id="A0AAE0WAQ0"/>
<dbReference type="Pfam" id="PF07851">
    <property type="entry name" value="TMEM120A-B"/>
    <property type="match status" value="1"/>
</dbReference>
<organism evidence="7 8">
    <name type="scientific">Potamilus streckersoni</name>
    <dbReference type="NCBI Taxonomy" id="2493646"/>
    <lineage>
        <taxon>Eukaryota</taxon>
        <taxon>Metazoa</taxon>
        <taxon>Spiralia</taxon>
        <taxon>Lophotrochozoa</taxon>
        <taxon>Mollusca</taxon>
        <taxon>Bivalvia</taxon>
        <taxon>Autobranchia</taxon>
        <taxon>Heteroconchia</taxon>
        <taxon>Palaeoheterodonta</taxon>
        <taxon>Unionida</taxon>
        <taxon>Unionoidea</taxon>
        <taxon>Unionidae</taxon>
        <taxon>Ambleminae</taxon>
        <taxon>Lampsilini</taxon>
        <taxon>Potamilus</taxon>
    </lineage>
</organism>
<feature type="transmembrane region" description="Helical" evidence="6">
    <location>
        <begin position="214"/>
        <end position="232"/>
    </location>
</feature>
<keyword evidence="5 6" id="KW-0472">Membrane</keyword>
<feature type="transmembrane region" description="Helical" evidence="6">
    <location>
        <begin position="244"/>
        <end position="261"/>
    </location>
</feature>
<reference evidence="7" key="3">
    <citation type="submission" date="2023-05" db="EMBL/GenBank/DDBJ databases">
        <authorList>
            <person name="Smith C.H."/>
        </authorList>
    </citation>
    <scope>NUCLEOTIDE SEQUENCE</scope>
    <source>
        <strain evidence="7">CHS0354</strain>
        <tissue evidence="7">Mantle</tissue>
    </source>
</reference>
<evidence type="ECO:0000256" key="5">
    <source>
        <dbReference type="ARBA" id="ARBA00023136"/>
    </source>
</evidence>
<evidence type="ECO:0000256" key="4">
    <source>
        <dbReference type="ARBA" id="ARBA00022989"/>
    </source>
</evidence>
<reference evidence="7" key="2">
    <citation type="journal article" date="2021" name="Genome Biol. Evol.">
        <title>Developing a high-quality reference genome for a parasitic bivalve with doubly uniparental inheritance (Bivalvia: Unionida).</title>
        <authorList>
            <person name="Smith C.H."/>
        </authorList>
    </citation>
    <scope>NUCLEOTIDE SEQUENCE</scope>
    <source>
        <strain evidence="7">CHS0354</strain>
        <tissue evidence="7">Mantle</tissue>
    </source>
</reference>
<proteinExistence type="inferred from homology"/>
<feature type="transmembrane region" description="Helical" evidence="6">
    <location>
        <begin position="288"/>
        <end position="306"/>
    </location>
</feature>
<dbReference type="PANTHER" id="PTHR21433">
    <property type="entry name" value="TRANSMEMBRANE PROTEIN INDUCED BY TUMOR NECROSIS FACTOR ALPHA"/>
    <property type="match status" value="1"/>
</dbReference>